<dbReference type="PANTHER" id="PTHR33204:SF29">
    <property type="entry name" value="TRANSCRIPTIONAL REGULATOR"/>
    <property type="match status" value="1"/>
</dbReference>
<dbReference type="InterPro" id="IPR036390">
    <property type="entry name" value="WH_DNA-bd_sf"/>
</dbReference>
<reference evidence="6" key="1">
    <citation type="journal article" date="2012" name="Appl. Microbiol. Biotechnol.">
        <title>The complete genome sequence of Pantoea ananatis AJ13355, an organism with great biotechnological potential.</title>
        <authorList>
            <person name="Hara Y."/>
            <person name="Kadotani N."/>
            <person name="Izui H."/>
            <person name="Katashkina J.I."/>
            <person name="Kuvaeva T.M."/>
            <person name="Andreeva I.G."/>
            <person name="Golubeva L.I."/>
            <person name="Malko D.B."/>
            <person name="Makeev V.J."/>
            <person name="Mashko S.V."/>
            <person name="Kozlov Y.I."/>
        </authorList>
    </citation>
    <scope>NUCLEOTIDE SEQUENCE [LARGE SCALE GENOMIC DNA]</scope>
    <source>
        <strain evidence="6">AJ13355</strain>
    </source>
</reference>
<dbReference type="Pfam" id="PF01638">
    <property type="entry name" value="HxlR"/>
    <property type="match status" value="1"/>
</dbReference>
<dbReference type="KEGG" id="paj:PAJ_2231"/>
<dbReference type="SUPFAM" id="SSF46785">
    <property type="entry name" value="Winged helix' DNA-binding domain"/>
    <property type="match status" value="1"/>
</dbReference>
<dbReference type="InterPro" id="IPR036388">
    <property type="entry name" value="WH-like_DNA-bd_sf"/>
</dbReference>
<feature type="domain" description="HTH hxlR-type" evidence="4">
    <location>
        <begin position="17"/>
        <end position="115"/>
    </location>
</feature>
<proteinExistence type="predicted"/>
<dbReference type="HOGENOM" id="CLU_111585_5_0_6"/>
<name>A0A0H3KYP0_PANAA</name>
<dbReference type="Gene3D" id="1.10.10.10">
    <property type="entry name" value="Winged helix-like DNA-binding domain superfamily/Winged helix DNA-binding domain"/>
    <property type="match status" value="1"/>
</dbReference>
<dbReference type="GO" id="GO:0003677">
    <property type="term" value="F:DNA binding"/>
    <property type="evidence" value="ECO:0007669"/>
    <property type="project" value="UniProtKB-KW"/>
</dbReference>
<dbReference type="PATRIC" id="fig|553.3.peg.1095"/>
<dbReference type="RefSeq" id="WP_014594376.1">
    <property type="nucleotide sequence ID" value="NC_017531.2"/>
</dbReference>
<evidence type="ECO:0000313" key="5">
    <source>
        <dbReference type="EMBL" id="BAK12311.1"/>
    </source>
</evidence>
<evidence type="ECO:0000256" key="1">
    <source>
        <dbReference type="ARBA" id="ARBA00023015"/>
    </source>
</evidence>
<sequence>MDTVKTPRYENYDAVACPVEATLELIGGKGKGMILYHLQNETLRFNALRRRLGDITPRVLTRQLRELENVGLIHREVYAEVPPKVEYSMTEEGASLAPLLGLLKQWGEQHALALLGKKKPAVVPETSEAEAQ</sequence>
<protein>
    <submittedName>
        <fullName evidence="5">HTH-type transcriptional regulator YdeP</fullName>
    </submittedName>
</protein>
<dbReference type="EMBL" id="AP012032">
    <property type="protein sequence ID" value="BAK12311.1"/>
    <property type="molecule type" value="Genomic_DNA"/>
</dbReference>
<dbReference type="eggNOG" id="COG1733">
    <property type="taxonomic scope" value="Bacteria"/>
</dbReference>
<gene>
    <name evidence="5" type="primary">ydeP</name>
    <name evidence="5" type="ordered locus">PAJ_2231</name>
</gene>
<evidence type="ECO:0000313" key="6">
    <source>
        <dbReference type="Proteomes" id="UP000006690"/>
    </source>
</evidence>
<accession>A0A0H3KYP0</accession>
<dbReference type="InterPro" id="IPR002577">
    <property type="entry name" value="HTH_HxlR"/>
</dbReference>
<keyword evidence="3" id="KW-0804">Transcription</keyword>
<keyword evidence="2" id="KW-0238">DNA-binding</keyword>
<dbReference type="PROSITE" id="PS51118">
    <property type="entry name" value="HTH_HXLR"/>
    <property type="match status" value="1"/>
</dbReference>
<evidence type="ECO:0000256" key="3">
    <source>
        <dbReference type="ARBA" id="ARBA00023163"/>
    </source>
</evidence>
<evidence type="ECO:0000259" key="4">
    <source>
        <dbReference type="PROSITE" id="PS51118"/>
    </source>
</evidence>
<dbReference type="AlphaFoldDB" id="A0A0H3KYP0"/>
<dbReference type="PANTHER" id="PTHR33204">
    <property type="entry name" value="TRANSCRIPTIONAL REGULATOR, MARR FAMILY"/>
    <property type="match status" value="1"/>
</dbReference>
<dbReference type="OrthoDB" id="9807069at2"/>
<evidence type="ECO:0000256" key="2">
    <source>
        <dbReference type="ARBA" id="ARBA00023125"/>
    </source>
</evidence>
<organism evidence="5 6">
    <name type="scientific">Pantoea ananatis (strain AJ13355)</name>
    <dbReference type="NCBI Taxonomy" id="932677"/>
    <lineage>
        <taxon>Bacteria</taxon>
        <taxon>Pseudomonadati</taxon>
        <taxon>Pseudomonadota</taxon>
        <taxon>Gammaproteobacteria</taxon>
        <taxon>Enterobacterales</taxon>
        <taxon>Erwiniaceae</taxon>
        <taxon>Pantoea</taxon>
    </lineage>
</organism>
<keyword evidence="1" id="KW-0805">Transcription regulation</keyword>
<dbReference type="Proteomes" id="UP000006690">
    <property type="component" value="Chromosome"/>
</dbReference>